<gene>
    <name evidence="2" type="ORF">A6302_02169</name>
</gene>
<dbReference type="PANTHER" id="PTHR33164:SF43">
    <property type="entry name" value="HTH-TYPE TRANSCRIPTIONAL REPRESSOR YETL"/>
    <property type="match status" value="1"/>
</dbReference>
<sequence length="165" mass="17291">MDDSTAVADKLAIVAQAVIDAIEGDTDGLSPSAVAALISLKARGILSIGTVAQLTGLTHSAAVRLVDRLEKDWLVRRQRRAGREVMVELTSRGRRRAGQLQEKRLAVTGSFLGHLSAADASALDAILSRLIAGLVAGSADPDLLFRMSALRAHTLADGELAEAGE</sequence>
<proteinExistence type="predicted"/>
<dbReference type="PATRIC" id="fig|1439726.3.peg.2291"/>
<evidence type="ECO:0000313" key="3">
    <source>
        <dbReference type="Proteomes" id="UP000094622"/>
    </source>
</evidence>
<evidence type="ECO:0000259" key="1">
    <source>
        <dbReference type="PROSITE" id="PS50995"/>
    </source>
</evidence>
<dbReference type="Proteomes" id="UP000094622">
    <property type="component" value="Unassembled WGS sequence"/>
</dbReference>
<dbReference type="Pfam" id="PF12802">
    <property type="entry name" value="MarR_2"/>
    <property type="match status" value="1"/>
</dbReference>
<comment type="caution">
    <text evidence="2">The sequence shown here is derived from an EMBL/GenBank/DDBJ whole genome shotgun (WGS) entry which is preliminary data.</text>
</comment>
<dbReference type="SUPFAM" id="SSF46785">
    <property type="entry name" value="Winged helix' DNA-binding domain"/>
    <property type="match status" value="1"/>
</dbReference>
<dbReference type="InterPro" id="IPR039422">
    <property type="entry name" value="MarR/SlyA-like"/>
</dbReference>
<dbReference type="Gene3D" id="1.10.10.10">
    <property type="entry name" value="Winged helix-like DNA-binding domain superfamily/Winged helix DNA-binding domain"/>
    <property type="match status" value="1"/>
</dbReference>
<dbReference type="GO" id="GO:0006950">
    <property type="term" value="P:response to stress"/>
    <property type="evidence" value="ECO:0007669"/>
    <property type="project" value="TreeGrafter"/>
</dbReference>
<dbReference type="InterPro" id="IPR000835">
    <property type="entry name" value="HTH_MarR-typ"/>
</dbReference>
<dbReference type="RefSeq" id="WP_069306866.1">
    <property type="nucleotide sequence ID" value="NZ_MCRJ01000048.1"/>
</dbReference>
<dbReference type="InterPro" id="IPR036390">
    <property type="entry name" value="WH_DNA-bd_sf"/>
</dbReference>
<dbReference type="PANTHER" id="PTHR33164">
    <property type="entry name" value="TRANSCRIPTIONAL REGULATOR, MARR FAMILY"/>
    <property type="match status" value="1"/>
</dbReference>
<organism evidence="2 3">
    <name type="scientific">Methylobrevis pamukkalensis</name>
    <dbReference type="NCBI Taxonomy" id="1439726"/>
    <lineage>
        <taxon>Bacteria</taxon>
        <taxon>Pseudomonadati</taxon>
        <taxon>Pseudomonadota</taxon>
        <taxon>Alphaproteobacteria</taxon>
        <taxon>Hyphomicrobiales</taxon>
        <taxon>Pleomorphomonadaceae</taxon>
        <taxon>Methylobrevis</taxon>
    </lineage>
</organism>
<protein>
    <submittedName>
        <fullName evidence="2">MarR family protein</fullName>
    </submittedName>
</protein>
<dbReference type="InterPro" id="IPR036388">
    <property type="entry name" value="WH-like_DNA-bd_sf"/>
</dbReference>
<dbReference type="OrthoDB" id="7875071at2"/>
<accession>A0A1E3H2E2</accession>
<feature type="domain" description="HTH marR-type" evidence="1">
    <location>
        <begin position="1"/>
        <end position="132"/>
    </location>
</feature>
<dbReference type="EMBL" id="MCRJ01000048">
    <property type="protein sequence ID" value="ODN70493.1"/>
    <property type="molecule type" value="Genomic_DNA"/>
</dbReference>
<dbReference type="PROSITE" id="PS50995">
    <property type="entry name" value="HTH_MARR_2"/>
    <property type="match status" value="1"/>
</dbReference>
<dbReference type="SMART" id="SM00347">
    <property type="entry name" value="HTH_MARR"/>
    <property type="match status" value="1"/>
</dbReference>
<name>A0A1E3H2E2_9HYPH</name>
<keyword evidence="3" id="KW-1185">Reference proteome</keyword>
<reference evidence="2 3" key="1">
    <citation type="submission" date="2016-07" db="EMBL/GenBank/DDBJ databases">
        <title>Draft Genome Sequence of Methylobrevis pamukkalensis PK2.</title>
        <authorList>
            <person name="Vasilenko O.V."/>
            <person name="Doronina N.V."/>
            <person name="Shmareva M.N."/>
            <person name="Tarlachkov S.V."/>
            <person name="Mustakhimov I."/>
            <person name="Trotsenko Y.A."/>
        </authorList>
    </citation>
    <scope>NUCLEOTIDE SEQUENCE [LARGE SCALE GENOMIC DNA]</scope>
    <source>
        <strain evidence="2 3">PK2</strain>
    </source>
</reference>
<dbReference type="GO" id="GO:0003700">
    <property type="term" value="F:DNA-binding transcription factor activity"/>
    <property type="evidence" value="ECO:0007669"/>
    <property type="project" value="InterPro"/>
</dbReference>
<evidence type="ECO:0000313" key="2">
    <source>
        <dbReference type="EMBL" id="ODN70493.1"/>
    </source>
</evidence>
<dbReference type="AlphaFoldDB" id="A0A1E3H2E2"/>